<keyword evidence="2 5" id="KW-0812">Transmembrane</keyword>
<evidence type="ECO:0000256" key="1">
    <source>
        <dbReference type="ARBA" id="ARBA00004173"/>
    </source>
</evidence>
<dbReference type="GO" id="GO:0005739">
    <property type="term" value="C:mitochondrion"/>
    <property type="evidence" value="ECO:0007669"/>
    <property type="project" value="UniProtKB-SubCell"/>
</dbReference>
<dbReference type="Pfam" id="PF04588">
    <property type="entry name" value="HIG_1_N"/>
    <property type="match status" value="1"/>
</dbReference>
<keyword evidence="3 5" id="KW-1133">Transmembrane helix</keyword>
<accession>A0A5J4NQ92</accession>
<evidence type="ECO:0000256" key="2">
    <source>
        <dbReference type="ARBA" id="ARBA00022692"/>
    </source>
</evidence>
<dbReference type="Proteomes" id="UP000324629">
    <property type="component" value="Unassembled WGS sequence"/>
</dbReference>
<protein>
    <recommendedName>
        <fullName evidence="6">HIG1 domain-containing protein</fullName>
    </recommendedName>
</protein>
<dbReference type="EMBL" id="QNGE01001348">
    <property type="protein sequence ID" value="KAA3677775.1"/>
    <property type="molecule type" value="Genomic_DNA"/>
</dbReference>
<feature type="transmembrane region" description="Helical" evidence="5">
    <location>
        <begin position="55"/>
        <end position="75"/>
    </location>
</feature>
<evidence type="ECO:0000313" key="8">
    <source>
        <dbReference type="Proteomes" id="UP000324629"/>
    </source>
</evidence>
<organism evidence="7 8">
    <name type="scientific">Paragonimus westermani</name>
    <dbReference type="NCBI Taxonomy" id="34504"/>
    <lineage>
        <taxon>Eukaryota</taxon>
        <taxon>Metazoa</taxon>
        <taxon>Spiralia</taxon>
        <taxon>Lophotrochozoa</taxon>
        <taxon>Platyhelminthes</taxon>
        <taxon>Trematoda</taxon>
        <taxon>Digenea</taxon>
        <taxon>Plagiorchiida</taxon>
        <taxon>Troglotremata</taxon>
        <taxon>Troglotrematidae</taxon>
        <taxon>Paragonimus</taxon>
    </lineage>
</organism>
<feature type="transmembrane region" description="Helical" evidence="5">
    <location>
        <begin position="12"/>
        <end position="34"/>
    </location>
</feature>
<evidence type="ECO:0000256" key="4">
    <source>
        <dbReference type="ARBA" id="ARBA00023136"/>
    </source>
</evidence>
<proteinExistence type="predicted"/>
<dbReference type="InterPro" id="IPR007667">
    <property type="entry name" value="Hypoxia_induced_domain"/>
</dbReference>
<gene>
    <name evidence="7" type="ORF">DEA37_0012529</name>
</gene>
<evidence type="ECO:0000313" key="7">
    <source>
        <dbReference type="EMBL" id="KAA3677775.1"/>
    </source>
</evidence>
<reference evidence="7 8" key="1">
    <citation type="journal article" date="2019" name="Gigascience">
        <title>Whole-genome sequence of the oriental lung fluke Paragonimus westermani.</title>
        <authorList>
            <person name="Oey H."/>
            <person name="Zakrzewski M."/>
            <person name="Narain K."/>
            <person name="Devi K.R."/>
            <person name="Agatsuma T."/>
            <person name="Nawaratna S."/>
            <person name="Gobert G.N."/>
            <person name="Jones M.K."/>
            <person name="Ragan M.A."/>
            <person name="McManus D.P."/>
            <person name="Krause L."/>
        </authorList>
    </citation>
    <scope>NUCLEOTIDE SEQUENCE [LARGE SCALE GENOMIC DNA]</scope>
    <source>
        <strain evidence="7 8">IND2009</strain>
    </source>
</reference>
<evidence type="ECO:0000256" key="3">
    <source>
        <dbReference type="ARBA" id="ARBA00022989"/>
    </source>
</evidence>
<comment type="caution">
    <text evidence="7">The sequence shown here is derived from an EMBL/GenBank/DDBJ whole genome shotgun (WGS) entry which is preliminary data.</text>
</comment>
<comment type="subcellular location">
    <subcellularLocation>
        <location evidence="1">Mitochondrion</location>
    </subcellularLocation>
</comment>
<feature type="domain" description="HIG1" evidence="6">
    <location>
        <begin position="20"/>
        <end position="66"/>
    </location>
</feature>
<dbReference type="AlphaFoldDB" id="A0A5J4NQ92"/>
<keyword evidence="4 5" id="KW-0472">Membrane</keyword>
<sequence>MSEGRFEGFHRLYRMATTYPEVVAGLIFTGCVLFRGMRLATKPGYEIQAQRMMRWRIYGQGGTIAFASYLVFSGFNRMKARDSG</sequence>
<name>A0A5J4NQ92_9TREM</name>
<keyword evidence="8" id="KW-1185">Reference proteome</keyword>
<evidence type="ECO:0000259" key="6">
    <source>
        <dbReference type="Pfam" id="PF04588"/>
    </source>
</evidence>
<evidence type="ECO:0000256" key="5">
    <source>
        <dbReference type="SAM" id="Phobius"/>
    </source>
</evidence>